<evidence type="ECO:0000313" key="1">
    <source>
        <dbReference type="EMBL" id="MBP2192585.1"/>
    </source>
</evidence>
<dbReference type="RefSeq" id="WP_245366150.1">
    <property type="nucleotide sequence ID" value="NZ_JAGGMR010000001.1"/>
</dbReference>
<proteinExistence type="predicted"/>
<protein>
    <submittedName>
        <fullName evidence="1">Nitroreductase</fullName>
    </submittedName>
</protein>
<evidence type="ECO:0000313" key="2">
    <source>
        <dbReference type="Proteomes" id="UP001519325"/>
    </source>
</evidence>
<dbReference type="SUPFAM" id="SSF55469">
    <property type="entry name" value="FMN-dependent nitroreductase-like"/>
    <property type="match status" value="2"/>
</dbReference>
<keyword evidence="2" id="KW-1185">Reference proteome</keyword>
<dbReference type="InterPro" id="IPR050627">
    <property type="entry name" value="Nitroreductase/BluB"/>
</dbReference>
<reference evidence="1 2" key="1">
    <citation type="submission" date="2021-03" db="EMBL/GenBank/DDBJ databases">
        <title>Sequencing the genomes of 1000 actinobacteria strains.</title>
        <authorList>
            <person name="Klenk H.-P."/>
        </authorList>
    </citation>
    <scope>NUCLEOTIDE SEQUENCE [LARGE SCALE GENOMIC DNA]</scope>
    <source>
        <strain evidence="1 2">DSM 45516</strain>
    </source>
</reference>
<name>A0ABS4QLL7_9NOCA</name>
<sequence>MIRLRKDVCFGMMCDNPGFETIRAAVGLAQRAPSVHNSQPWRWQLMNDHLHLYADTSRHLTATDPQQRALILSCGTVLHHLRVALRALGWSSEIERLPNPDVPEHLAVVHLAPHRSTAADIDMAAAMMRRRSDRRRFEPGPATYLKAVAQHATRFGAAVRTVAADDRPALRELIRRAAEQHADDVLYQIELAEWSGRRDSREGVPARNITTIRTEDALPGRAFNDPVLIDPHPAPDAATWMMISTERDDRMAQLRAGESLSAFLLAATDLGLATCVQTEPLGVPDLREEIRFALCDGQYPQVMVRTGRTEHAAQLPETPRRRLDDVLAHSLV</sequence>
<dbReference type="Proteomes" id="UP001519325">
    <property type="component" value="Unassembled WGS sequence"/>
</dbReference>
<dbReference type="NCBIfam" id="NF047509">
    <property type="entry name" value="Rv3131_FMN_oxido"/>
    <property type="match status" value="1"/>
</dbReference>
<dbReference type="InterPro" id="IPR000415">
    <property type="entry name" value="Nitroreductase-like"/>
</dbReference>
<dbReference type="Gene3D" id="3.40.109.10">
    <property type="entry name" value="NADH Oxidase"/>
    <property type="match status" value="1"/>
</dbReference>
<organism evidence="1 2">
    <name type="scientific">Nocardia goodfellowii</name>
    <dbReference type="NCBI Taxonomy" id="882446"/>
    <lineage>
        <taxon>Bacteria</taxon>
        <taxon>Bacillati</taxon>
        <taxon>Actinomycetota</taxon>
        <taxon>Actinomycetes</taxon>
        <taxon>Mycobacteriales</taxon>
        <taxon>Nocardiaceae</taxon>
        <taxon>Nocardia</taxon>
    </lineage>
</organism>
<dbReference type="EMBL" id="JAGGMR010000001">
    <property type="protein sequence ID" value="MBP2192585.1"/>
    <property type="molecule type" value="Genomic_DNA"/>
</dbReference>
<comment type="caution">
    <text evidence="1">The sequence shown here is derived from an EMBL/GenBank/DDBJ whole genome shotgun (WGS) entry which is preliminary data.</text>
</comment>
<accession>A0ABS4QLL7</accession>
<dbReference type="PANTHER" id="PTHR23026">
    <property type="entry name" value="NADPH NITROREDUCTASE"/>
    <property type="match status" value="1"/>
</dbReference>
<dbReference type="PANTHER" id="PTHR23026:SF123">
    <property type="entry name" value="NAD(P)H NITROREDUCTASE RV3131-RELATED"/>
    <property type="match status" value="1"/>
</dbReference>
<gene>
    <name evidence="1" type="ORF">BJ987_005486</name>
</gene>